<dbReference type="Gene3D" id="3.10.250.10">
    <property type="entry name" value="SRCR-like domain"/>
    <property type="match status" value="1"/>
</dbReference>
<dbReference type="GO" id="GO:0016020">
    <property type="term" value="C:membrane"/>
    <property type="evidence" value="ECO:0007669"/>
    <property type="project" value="InterPro"/>
</dbReference>
<proteinExistence type="predicted"/>
<dbReference type="InterPro" id="IPR002889">
    <property type="entry name" value="WSC_carb-bd"/>
</dbReference>
<feature type="disulfide bond" evidence="9">
    <location>
        <begin position="149"/>
        <end position="213"/>
    </location>
</feature>
<name>A0A6P4ZTC5_BRABE</name>
<dbReference type="PANTHER" id="PTHR48071">
    <property type="entry name" value="SRCR DOMAIN-CONTAINING PROTEIN"/>
    <property type="match status" value="1"/>
</dbReference>
<comment type="function">
    <text evidence="6">Binds to extracellular matrix proteins. Binds to pathogen-associated molecular patterns (PAMPs) present on the cell walls of Gram-positive and Gram-negative bacteria and fungi, behaving as a pattern recognition receptor (PRR). Induces bacterial and fungal aggregation and subsequent inhibition of PAMP-induced cytokine release. Does not possess intrinsic bactericidal activity. May play a role in the innate defense and homeostasis of certain epithelial surfaces.</text>
</comment>
<evidence type="ECO:0000256" key="7">
    <source>
        <dbReference type="ARBA" id="ARBA00064153"/>
    </source>
</evidence>
<keyword evidence="10" id="KW-0812">Transmembrane</keyword>
<sequence length="340" mass="36025">MVGGWQVVLLLTVLRGTGAQVPAGYEGCYVDQAVRNFPHEEKWDGQLTNARCVSHCRDKGYPYAATEFTFQCFCGTDAQFNTLPAAVPDWECSTDCTGNSGEKCGGPWRMSVYAVVALKNEIRLVGGGKEEEGRVEVRAYNTKDWGTVCSTGFDMDDARVACNMLGLGDPEFVRDTSYFGQGTGAIKMANLDCGGHESSLFDCSYNGPGSHSCSHGEDVGIVCGGVLSAGAIVGIVFGVLIFLVIVLTVTIICCQKNKTPGRVLGPAPPAGGAPTVVTSNVMYPAAGNATYIQQGVAYPMQSMQPVQPVQPVLYAQPNQPPAQFTPVPQAYDQAAKPPAV</sequence>
<dbReference type="SUPFAM" id="SSF56487">
    <property type="entry name" value="SRCR-like"/>
    <property type="match status" value="1"/>
</dbReference>
<evidence type="ECO:0000259" key="12">
    <source>
        <dbReference type="PROSITE" id="PS50287"/>
    </source>
</evidence>
<feature type="disulfide bond" evidence="9">
    <location>
        <begin position="162"/>
        <end position="223"/>
    </location>
</feature>
<feature type="transmembrane region" description="Helical" evidence="10">
    <location>
        <begin position="231"/>
        <end position="254"/>
    </location>
</feature>
<dbReference type="Proteomes" id="UP000515135">
    <property type="component" value="Unplaced"/>
</dbReference>
<organism evidence="14 15">
    <name type="scientific">Branchiostoma belcheri</name>
    <name type="common">Amphioxus</name>
    <dbReference type="NCBI Taxonomy" id="7741"/>
    <lineage>
        <taxon>Eukaryota</taxon>
        <taxon>Metazoa</taxon>
        <taxon>Chordata</taxon>
        <taxon>Cephalochordata</taxon>
        <taxon>Leptocardii</taxon>
        <taxon>Amphioxiformes</taxon>
        <taxon>Branchiostomatidae</taxon>
        <taxon>Branchiostoma</taxon>
    </lineage>
</organism>
<evidence type="ECO:0000256" key="3">
    <source>
        <dbReference type="ARBA" id="ARBA00023157"/>
    </source>
</evidence>
<evidence type="ECO:0000259" key="13">
    <source>
        <dbReference type="PROSITE" id="PS51212"/>
    </source>
</evidence>
<feature type="disulfide bond" evidence="9">
    <location>
        <begin position="193"/>
        <end position="203"/>
    </location>
</feature>
<reference evidence="15" key="1">
    <citation type="submission" date="2025-08" db="UniProtKB">
        <authorList>
            <consortium name="RefSeq"/>
        </authorList>
    </citation>
    <scope>IDENTIFICATION</scope>
    <source>
        <tissue evidence="15">Gonad</tissue>
    </source>
</reference>
<dbReference type="OrthoDB" id="536948at2759"/>
<dbReference type="PANTHER" id="PTHR48071:SF28">
    <property type="entry name" value="SRCR DOMAIN-CONTAINING PROTEIN"/>
    <property type="match status" value="1"/>
</dbReference>
<keyword evidence="10" id="KW-1133">Transmembrane helix</keyword>
<dbReference type="RefSeq" id="XP_019637354.1">
    <property type="nucleotide sequence ID" value="XM_019781795.1"/>
</dbReference>
<feature type="domain" description="SRCR" evidence="12">
    <location>
        <begin position="122"/>
        <end position="224"/>
    </location>
</feature>
<evidence type="ECO:0000256" key="1">
    <source>
        <dbReference type="ARBA" id="ARBA00022729"/>
    </source>
</evidence>
<evidence type="ECO:0000256" key="11">
    <source>
        <dbReference type="SAM" id="SignalP"/>
    </source>
</evidence>
<evidence type="ECO:0000256" key="2">
    <source>
        <dbReference type="ARBA" id="ARBA00022737"/>
    </source>
</evidence>
<keyword evidence="4" id="KW-0675">Receptor</keyword>
<evidence type="ECO:0000256" key="4">
    <source>
        <dbReference type="ARBA" id="ARBA00023170"/>
    </source>
</evidence>
<feature type="signal peptide" evidence="11">
    <location>
        <begin position="1"/>
        <end position="19"/>
    </location>
</feature>
<protein>
    <recommendedName>
        <fullName evidence="8">Soluble scavenger receptor cysteine-rich domain-containing protein SSC5D</fullName>
    </recommendedName>
</protein>
<keyword evidence="5" id="KW-0325">Glycoprotein</keyword>
<dbReference type="AlphaFoldDB" id="A0A6P4ZTC5"/>
<dbReference type="GeneID" id="109479788"/>
<dbReference type="PROSITE" id="PS50287">
    <property type="entry name" value="SRCR_2"/>
    <property type="match status" value="1"/>
</dbReference>
<evidence type="ECO:0000256" key="5">
    <source>
        <dbReference type="ARBA" id="ARBA00023180"/>
    </source>
</evidence>
<dbReference type="FunFam" id="3.10.250.10:FF:000007">
    <property type="entry name" value="Soluble scavenger receptor cysteine-rich domain-containing protein SSC5D"/>
    <property type="match status" value="1"/>
</dbReference>
<dbReference type="PRINTS" id="PR00258">
    <property type="entry name" value="SPERACTRCPTR"/>
</dbReference>
<keyword evidence="14" id="KW-1185">Reference proteome</keyword>
<keyword evidence="10" id="KW-0472">Membrane</keyword>
<gene>
    <name evidence="15" type="primary">LOC109479788</name>
</gene>
<comment type="subunit">
    <text evidence="7">Interacts with LGALS1 and laminin.</text>
</comment>
<evidence type="ECO:0000256" key="10">
    <source>
        <dbReference type="SAM" id="Phobius"/>
    </source>
</evidence>
<evidence type="ECO:0000313" key="14">
    <source>
        <dbReference type="Proteomes" id="UP000515135"/>
    </source>
</evidence>
<dbReference type="InterPro" id="IPR001190">
    <property type="entry name" value="SRCR"/>
</dbReference>
<dbReference type="SMART" id="SM00321">
    <property type="entry name" value="WSC"/>
    <property type="match status" value="1"/>
</dbReference>
<dbReference type="Pfam" id="PF01822">
    <property type="entry name" value="WSC"/>
    <property type="match status" value="1"/>
</dbReference>
<dbReference type="PROSITE" id="PS51212">
    <property type="entry name" value="WSC"/>
    <property type="match status" value="1"/>
</dbReference>
<evidence type="ECO:0000256" key="6">
    <source>
        <dbReference type="ARBA" id="ARBA00058074"/>
    </source>
</evidence>
<keyword evidence="3 9" id="KW-1015">Disulfide bond</keyword>
<dbReference type="SMART" id="SM00202">
    <property type="entry name" value="SR"/>
    <property type="match status" value="1"/>
</dbReference>
<evidence type="ECO:0000313" key="15">
    <source>
        <dbReference type="RefSeq" id="XP_019637354.1"/>
    </source>
</evidence>
<keyword evidence="2" id="KW-0677">Repeat</keyword>
<feature type="chain" id="PRO_5028206420" description="Soluble scavenger receptor cysteine-rich domain-containing protein SSC5D" evidence="11">
    <location>
        <begin position="20"/>
        <end position="340"/>
    </location>
</feature>
<feature type="domain" description="WSC" evidence="13">
    <location>
        <begin position="22"/>
        <end position="116"/>
    </location>
</feature>
<dbReference type="KEGG" id="bbel:109479788"/>
<dbReference type="Pfam" id="PF00530">
    <property type="entry name" value="SRCR"/>
    <property type="match status" value="1"/>
</dbReference>
<evidence type="ECO:0000256" key="8">
    <source>
        <dbReference type="ARBA" id="ARBA00069168"/>
    </source>
</evidence>
<accession>A0A6P4ZTC5</accession>
<dbReference type="InterPro" id="IPR036772">
    <property type="entry name" value="SRCR-like_dom_sf"/>
</dbReference>
<keyword evidence="1 11" id="KW-0732">Signal</keyword>
<evidence type="ECO:0000256" key="9">
    <source>
        <dbReference type="PROSITE-ProRule" id="PRU00196"/>
    </source>
</evidence>